<dbReference type="Pfam" id="PF00107">
    <property type="entry name" value="ADH_zinc_N"/>
    <property type="match status" value="1"/>
</dbReference>
<protein>
    <submittedName>
        <fullName evidence="9">Putative ADH3-alcohol dehydrogenase III</fullName>
    </submittedName>
</protein>
<dbReference type="Gene3D" id="3.90.180.10">
    <property type="entry name" value="Medium-chain alcohol dehydrogenases, catalytic domain"/>
    <property type="match status" value="1"/>
</dbReference>
<dbReference type="Pfam" id="PF08240">
    <property type="entry name" value="ADH_N"/>
    <property type="match status" value="1"/>
</dbReference>
<dbReference type="GO" id="GO:0005737">
    <property type="term" value="C:cytoplasm"/>
    <property type="evidence" value="ECO:0007669"/>
    <property type="project" value="TreeGrafter"/>
</dbReference>
<dbReference type="FunFam" id="3.40.50.720:FF:000039">
    <property type="entry name" value="Alcohol dehydrogenase AdhP"/>
    <property type="match status" value="1"/>
</dbReference>
<dbReference type="InterPro" id="IPR036291">
    <property type="entry name" value="NAD(P)-bd_dom_sf"/>
</dbReference>
<dbReference type="SMART" id="SM00829">
    <property type="entry name" value="PKS_ER"/>
    <property type="match status" value="1"/>
</dbReference>
<comment type="cofactor">
    <cofactor evidence="1 7">
        <name>Zn(2+)</name>
        <dbReference type="ChEBI" id="CHEBI:29105"/>
    </cofactor>
</comment>
<dbReference type="Gene3D" id="3.40.50.720">
    <property type="entry name" value="NAD(P)-binding Rossmann-like Domain"/>
    <property type="match status" value="1"/>
</dbReference>
<dbReference type="SUPFAM" id="SSF50129">
    <property type="entry name" value="GroES-like"/>
    <property type="match status" value="1"/>
</dbReference>
<dbReference type="GO" id="GO:0008270">
    <property type="term" value="F:zinc ion binding"/>
    <property type="evidence" value="ECO:0007669"/>
    <property type="project" value="InterPro"/>
</dbReference>
<evidence type="ECO:0000259" key="8">
    <source>
        <dbReference type="SMART" id="SM00829"/>
    </source>
</evidence>
<comment type="caution">
    <text evidence="9">The sequence shown here is derived from an EMBL/GenBank/DDBJ whole genome shotgun (WGS) entry which is preliminary data.</text>
</comment>
<dbReference type="InterPro" id="IPR011032">
    <property type="entry name" value="GroES-like_sf"/>
</dbReference>
<proteinExistence type="inferred from homology"/>
<feature type="domain" description="Enoyl reductase (ER)" evidence="8">
    <location>
        <begin position="16"/>
        <end position="353"/>
    </location>
</feature>
<dbReference type="AlphaFoldDB" id="A0A8H4KN23"/>
<evidence type="ECO:0000256" key="7">
    <source>
        <dbReference type="RuleBase" id="RU361277"/>
    </source>
</evidence>
<evidence type="ECO:0000313" key="10">
    <source>
        <dbReference type="Proteomes" id="UP000605986"/>
    </source>
</evidence>
<dbReference type="PROSITE" id="PS00059">
    <property type="entry name" value="ADH_ZINC"/>
    <property type="match status" value="1"/>
</dbReference>
<reference evidence="9" key="1">
    <citation type="submission" date="2020-01" db="EMBL/GenBank/DDBJ databases">
        <title>Identification and distribution of gene clusters putatively required for synthesis of sphingolipid metabolism inhibitors in phylogenetically diverse species of the filamentous fungus Fusarium.</title>
        <authorList>
            <person name="Kim H.-S."/>
            <person name="Busman M."/>
            <person name="Brown D.W."/>
            <person name="Divon H."/>
            <person name="Uhlig S."/>
            <person name="Proctor R.H."/>
        </authorList>
    </citation>
    <scope>NUCLEOTIDE SEQUENCE</scope>
    <source>
        <strain evidence="9">NRRL 53441</strain>
    </source>
</reference>
<gene>
    <name evidence="9" type="ORF">F53441_3282</name>
</gene>
<keyword evidence="6" id="KW-0520">NAD</keyword>
<dbReference type="InterPro" id="IPR002328">
    <property type="entry name" value="ADH_Zn_CS"/>
</dbReference>
<dbReference type="Proteomes" id="UP000605986">
    <property type="component" value="Unassembled WGS sequence"/>
</dbReference>
<dbReference type="SUPFAM" id="SSF51735">
    <property type="entry name" value="NAD(P)-binding Rossmann-fold domains"/>
    <property type="match status" value="1"/>
</dbReference>
<dbReference type="OrthoDB" id="5015154at2759"/>
<organism evidence="9 10">
    <name type="scientific">Fusarium austroafricanum</name>
    <dbReference type="NCBI Taxonomy" id="2364996"/>
    <lineage>
        <taxon>Eukaryota</taxon>
        <taxon>Fungi</taxon>
        <taxon>Dikarya</taxon>
        <taxon>Ascomycota</taxon>
        <taxon>Pezizomycotina</taxon>
        <taxon>Sordariomycetes</taxon>
        <taxon>Hypocreomycetidae</taxon>
        <taxon>Hypocreales</taxon>
        <taxon>Nectriaceae</taxon>
        <taxon>Fusarium</taxon>
        <taxon>Fusarium concolor species complex</taxon>
    </lineage>
</organism>
<keyword evidence="4 7" id="KW-0862">Zinc</keyword>
<dbReference type="CDD" id="cd08297">
    <property type="entry name" value="CAD3"/>
    <property type="match status" value="1"/>
</dbReference>
<evidence type="ECO:0000256" key="2">
    <source>
        <dbReference type="ARBA" id="ARBA00008072"/>
    </source>
</evidence>
<keyword evidence="10" id="KW-1185">Reference proteome</keyword>
<evidence type="ECO:0000256" key="6">
    <source>
        <dbReference type="ARBA" id="ARBA00023027"/>
    </source>
</evidence>
<sequence length="723" mass="79656">MSIPKQHKAVIYDKPGFISTKVVSVDTPDPGAGEVLINLTHSGVCHSDYAVMTNGWKVLPAPINVGQVGGHEGVGHVVKLGPGVESVGIKVGDRVGVKWVASACGRCDACLVQSDGVCFNAKISGYYTPGTFQQYVVGPAAYVTPIPDGLDAATAAPLLCAGLTAYSALLRSQAKPGSWVVVSGAGGGLGHLACQLGSRALGLRIIGIDHPSKADLVKECGAEHFIDMTQFKQDSELTQHVKSLSDGLGAHAVIVCAASNRAYAQSVGLLRVGGRVVCVGVPEGDIAPVGGADPPTLITRQQSVVGSATGNQREAIEVLGFAARGIVKAHVDIKKMDQLTQVFEDMHAGPLLIGNIVNTKAADWFERAGGPNFYRDIRAPYHIPQIYNPLEWISELGLRRPADWSAKNAAYLAFFNHLYRVRHRYSNDPSWHHWIYLSAQQQPLNKTWNVDPWDQGFLDLLQHRDRHEPMGRANFHYMSCHNSFLCEIWRVDAPALLHFTNEPLKLDMFRAKSRKLILDPVSVRVFEFPLGEPIIPGIFPSYVEQMKAITASNSSFWATKKPYSNFDQTRGQANKVLKKIEIAHPWSYGALVKLETKWTELWAADETVMIHGARLISFAAGALPTYYGSRAWERLSRWRKEREQAKSPQPAANSAERDILTSYLQFFVDSMSEEEKEKYGKTEEGGRILRNVRSALESKDWDTPDVVMDDIGRAMRIKKNRKL</sequence>
<evidence type="ECO:0000256" key="3">
    <source>
        <dbReference type="ARBA" id="ARBA00022723"/>
    </source>
</evidence>
<dbReference type="PANTHER" id="PTHR42940:SF5">
    <property type="entry name" value="ALCOHOL DEHYDROGENASE 2"/>
    <property type="match status" value="1"/>
</dbReference>
<evidence type="ECO:0000256" key="5">
    <source>
        <dbReference type="ARBA" id="ARBA00023002"/>
    </source>
</evidence>
<name>A0A8H4KN23_9HYPO</name>
<evidence type="ECO:0000256" key="4">
    <source>
        <dbReference type="ARBA" id="ARBA00022833"/>
    </source>
</evidence>
<dbReference type="GO" id="GO:0004022">
    <property type="term" value="F:alcohol dehydrogenase (NAD+) activity"/>
    <property type="evidence" value="ECO:0007669"/>
    <property type="project" value="TreeGrafter"/>
</dbReference>
<keyword evidence="3 7" id="KW-0479">Metal-binding</keyword>
<evidence type="ECO:0000313" key="9">
    <source>
        <dbReference type="EMBL" id="KAF4454147.1"/>
    </source>
</evidence>
<dbReference type="InterPro" id="IPR020843">
    <property type="entry name" value="ER"/>
</dbReference>
<comment type="similarity">
    <text evidence="2 7">Belongs to the zinc-containing alcohol dehydrogenase family.</text>
</comment>
<dbReference type="PANTHER" id="PTHR42940">
    <property type="entry name" value="ALCOHOL DEHYDROGENASE 1-RELATED"/>
    <property type="match status" value="1"/>
</dbReference>
<dbReference type="EMBL" id="JAADJG010000132">
    <property type="protein sequence ID" value="KAF4454147.1"/>
    <property type="molecule type" value="Genomic_DNA"/>
</dbReference>
<evidence type="ECO:0000256" key="1">
    <source>
        <dbReference type="ARBA" id="ARBA00001947"/>
    </source>
</evidence>
<dbReference type="InterPro" id="IPR013149">
    <property type="entry name" value="ADH-like_C"/>
</dbReference>
<dbReference type="InterPro" id="IPR013154">
    <property type="entry name" value="ADH-like_N"/>
</dbReference>
<keyword evidence="5" id="KW-0560">Oxidoreductase</keyword>
<accession>A0A8H4KN23</accession>